<keyword evidence="4" id="KW-0520">NAD</keyword>
<dbReference type="InterPro" id="IPR052259">
    <property type="entry name" value="Nucleoredoxin-like"/>
</dbReference>
<dbReference type="EMBL" id="CAKLBY020000264">
    <property type="protein sequence ID" value="CAK7941273.1"/>
    <property type="molecule type" value="Genomic_DNA"/>
</dbReference>
<evidence type="ECO:0000256" key="3">
    <source>
        <dbReference type="ARBA" id="ARBA00023002"/>
    </source>
</evidence>
<keyword evidence="2" id="KW-0677">Repeat</keyword>
<evidence type="ECO:0000313" key="11">
    <source>
        <dbReference type="Proteomes" id="UP001162060"/>
    </source>
</evidence>
<name>A0AAV1V698_9STRA</name>
<sequence>MQWSELLGAKLQTKDGLQDTNAKLADKKVVGIYFSAHWCPPCRQFTPFLSSLYEDMVEQHPEFELIFVSSDKDAAQYKEYYSEMTFLALPFEERTIHQTLSSKFGVSGIPMLVFVDAEGKVISLDGRSLAADSRGDVDKLWEQLTQ</sequence>
<dbReference type="EMBL" id="CAKLBY020000003">
    <property type="protein sequence ID" value="CAK7893043.1"/>
    <property type="molecule type" value="Genomic_DNA"/>
</dbReference>
<dbReference type="PROSITE" id="PS51352">
    <property type="entry name" value="THIOREDOXIN_2"/>
    <property type="match status" value="1"/>
</dbReference>
<gene>
    <name evidence="10" type="ORF">PM001_LOCUS26423</name>
    <name evidence="9" type="ORF">PM001_LOCUS523</name>
</gene>
<dbReference type="InterPro" id="IPR012336">
    <property type="entry name" value="Thioredoxin-like_fold"/>
</dbReference>
<dbReference type="GO" id="GO:0047134">
    <property type="term" value="F:protein-disulfide reductase [NAD(P)H] activity"/>
    <property type="evidence" value="ECO:0007669"/>
    <property type="project" value="UniProtKB-EC"/>
</dbReference>
<keyword evidence="3" id="KW-0560">Oxidoreductase</keyword>
<proteinExistence type="inferred from homology"/>
<dbReference type="Gene3D" id="3.40.30.10">
    <property type="entry name" value="Glutaredoxin"/>
    <property type="match status" value="1"/>
</dbReference>
<evidence type="ECO:0000256" key="1">
    <source>
        <dbReference type="ARBA" id="ARBA00012612"/>
    </source>
</evidence>
<accession>A0AAV1V698</accession>
<evidence type="ECO:0000256" key="5">
    <source>
        <dbReference type="ARBA" id="ARBA00025782"/>
    </source>
</evidence>
<dbReference type="InterPro" id="IPR036249">
    <property type="entry name" value="Thioredoxin-like_sf"/>
</dbReference>
<evidence type="ECO:0000256" key="2">
    <source>
        <dbReference type="ARBA" id="ARBA00022737"/>
    </source>
</evidence>
<reference evidence="10" key="1">
    <citation type="submission" date="2024-01" db="EMBL/GenBank/DDBJ databases">
        <authorList>
            <person name="Webb A."/>
        </authorList>
    </citation>
    <scope>NUCLEOTIDE SEQUENCE</scope>
    <source>
        <strain evidence="10">Pm1</strain>
    </source>
</reference>
<dbReference type="AlphaFoldDB" id="A0AAV1V698"/>
<dbReference type="SUPFAM" id="SSF52833">
    <property type="entry name" value="Thioredoxin-like"/>
    <property type="match status" value="1"/>
</dbReference>
<evidence type="ECO:0000256" key="7">
    <source>
        <dbReference type="ARBA" id="ARBA00047804"/>
    </source>
</evidence>
<evidence type="ECO:0000313" key="9">
    <source>
        <dbReference type="EMBL" id="CAK7893043.1"/>
    </source>
</evidence>
<dbReference type="PANTHER" id="PTHR13871:SF96">
    <property type="entry name" value="THIOREDOXIN DOMAIN-CONTAINING PROTEIN"/>
    <property type="match status" value="1"/>
</dbReference>
<protein>
    <recommendedName>
        <fullName evidence="1">protein-disulfide reductase</fullName>
        <ecNumber evidence="1">1.8.1.8</ecNumber>
    </recommendedName>
</protein>
<evidence type="ECO:0000256" key="6">
    <source>
        <dbReference type="ARBA" id="ARBA00047388"/>
    </source>
</evidence>
<dbReference type="InterPro" id="IPR013766">
    <property type="entry name" value="Thioredoxin_domain"/>
</dbReference>
<organism evidence="10 11">
    <name type="scientific">Peronospora matthiolae</name>
    <dbReference type="NCBI Taxonomy" id="2874970"/>
    <lineage>
        <taxon>Eukaryota</taxon>
        <taxon>Sar</taxon>
        <taxon>Stramenopiles</taxon>
        <taxon>Oomycota</taxon>
        <taxon>Peronosporomycetes</taxon>
        <taxon>Peronosporales</taxon>
        <taxon>Peronosporaceae</taxon>
        <taxon>Peronospora</taxon>
    </lineage>
</organism>
<dbReference type="CDD" id="cd02964">
    <property type="entry name" value="TryX_like_family"/>
    <property type="match status" value="1"/>
</dbReference>
<dbReference type="Proteomes" id="UP001162060">
    <property type="component" value="Unassembled WGS sequence"/>
</dbReference>
<dbReference type="PANTHER" id="PTHR13871">
    <property type="entry name" value="THIOREDOXIN"/>
    <property type="match status" value="1"/>
</dbReference>
<feature type="domain" description="Thioredoxin" evidence="8">
    <location>
        <begin position="5"/>
        <end position="146"/>
    </location>
</feature>
<evidence type="ECO:0000256" key="4">
    <source>
        <dbReference type="ARBA" id="ARBA00023027"/>
    </source>
</evidence>
<evidence type="ECO:0000259" key="8">
    <source>
        <dbReference type="PROSITE" id="PS51352"/>
    </source>
</evidence>
<comment type="catalytic activity">
    <reaction evidence="6">
        <text>[protein]-dithiol + NAD(+) = [protein]-disulfide + NADH + H(+)</text>
        <dbReference type="Rhea" id="RHEA:18749"/>
        <dbReference type="Rhea" id="RHEA-COMP:10593"/>
        <dbReference type="Rhea" id="RHEA-COMP:10594"/>
        <dbReference type="ChEBI" id="CHEBI:15378"/>
        <dbReference type="ChEBI" id="CHEBI:29950"/>
        <dbReference type="ChEBI" id="CHEBI:50058"/>
        <dbReference type="ChEBI" id="CHEBI:57540"/>
        <dbReference type="ChEBI" id="CHEBI:57945"/>
        <dbReference type="EC" id="1.8.1.8"/>
    </reaction>
</comment>
<comment type="catalytic activity">
    <reaction evidence="7">
        <text>[protein]-dithiol + NADP(+) = [protein]-disulfide + NADPH + H(+)</text>
        <dbReference type="Rhea" id="RHEA:18753"/>
        <dbReference type="Rhea" id="RHEA-COMP:10593"/>
        <dbReference type="Rhea" id="RHEA-COMP:10594"/>
        <dbReference type="ChEBI" id="CHEBI:15378"/>
        <dbReference type="ChEBI" id="CHEBI:29950"/>
        <dbReference type="ChEBI" id="CHEBI:50058"/>
        <dbReference type="ChEBI" id="CHEBI:57783"/>
        <dbReference type="ChEBI" id="CHEBI:58349"/>
        <dbReference type="EC" id="1.8.1.8"/>
    </reaction>
</comment>
<comment type="similarity">
    <text evidence="5">Belongs to the nucleoredoxin family.</text>
</comment>
<dbReference type="EC" id="1.8.1.8" evidence="1"/>
<comment type="caution">
    <text evidence="10">The sequence shown here is derived from an EMBL/GenBank/DDBJ whole genome shotgun (WGS) entry which is preliminary data.</text>
</comment>
<dbReference type="Pfam" id="PF13905">
    <property type="entry name" value="Thioredoxin_8"/>
    <property type="match status" value="1"/>
</dbReference>
<evidence type="ECO:0000313" key="10">
    <source>
        <dbReference type="EMBL" id="CAK7941273.1"/>
    </source>
</evidence>